<keyword evidence="1" id="KW-0812">Transmembrane</keyword>
<dbReference type="EMBL" id="JAOZEW010000001">
    <property type="protein sequence ID" value="MCV9926410.1"/>
    <property type="molecule type" value="Genomic_DNA"/>
</dbReference>
<keyword evidence="4" id="KW-1185">Reference proteome</keyword>
<dbReference type="InterPro" id="IPR025698">
    <property type="entry name" value="2TM_dom"/>
</dbReference>
<dbReference type="Pfam" id="PF13239">
    <property type="entry name" value="2TM"/>
    <property type="match status" value="1"/>
</dbReference>
<proteinExistence type="predicted"/>
<dbReference type="Proteomes" id="UP001151079">
    <property type="component" value="Unassembled WGS sequence"/>
</dbReference>
<keyword evidence="1" id="KW-1133">Transmembrane helix</keyword>
<feature type="domain" description="2TM" evidence="2">
    <location>
        <begin position="25"/>
        <end position="108"/>
    </location>
</feature>
<sequence length="116" mass="14326">MGRFRRRMFEDYNENISNDERYNIAYKRVRRIKGFYSHLTIYVLVNTFILIASTNRGFIGNEEFWRWETFSTALFWGIGLAAHWFSVFGRNLFFSHDWEERKIKEYMEKEANQKWE</sequence>
<evidence type="ECO:0000259" key="2">
    <source>
        <dbReference type="Pfam" id="PF13239"/>
    </source>
</evidence>
<feature type="transmembrane region" description="Helical" evidence="1">
    <location>
        <begin position="35"/>
        <end position="53"/>
    </location>
</feature>
<protein>
    <submittedName>
        <fullName evidence="3">2TM domain-containing protein</fullName>
    </submittedName>
</protein>
<evidence type="ECO:0000256" key="1">
    <source>
        <dbReference type="SAM" id="Phobius"/>
    </source>
</evidence>
<name>A0A9X3BX08_9FLAO</name>
<evidence type="ECO:0000313" key="4">
    <source>
        <dbReference type="Proteomes" id="UP001151079"/>
    </source>
</evidence>
<accession>A0A9X3BX08</accession>
<gene>
    <name evidence="3" type="ORF">OIU83_02010</name>
</gene>
<organism evidence="3 4">
    <name type="scientific">Flavobacterium shii</name>
    <dbReference type="NCBI Taxonomy" id="2987687"/>
    <lineage>
        <taxon>Bacteria</taxon>
        <taxon>Pseudomonadati</taxon>
        <taxon>Bacteroidota</taxon>
        <taxon>Flavobacteriia</taxon>
        <taxon>Flavobacteriales</taxon>
        <taxon>Flavobacteriaceae</taxon>
        <taxon>Flavobacterium</taxon>
    </lineage>
</organism>
<reference evidence="3" key="1">
    <citation type="submission" date="2022-10" db="EMBL/GenBank/DDBJ databases">
        <title>Two novel species of Flavobacterium.</title>
        <authorList>
            <person name="Liu Q."/>
            <person name="Xin Y.-H."/>
        </authorList>
    </citation>
    <scope>NUCLEOTIDE SEQUENCE</scope>
    <source>
        <strain evidence="3">LS1R49</strain>
    </source>
</reference>
<comment type="caution">
    <text evidence="3">The sequence shown here is derived from an EMBL/GenBank/DDBJ whole genome shotgun (WGS) entry which is preliminary data.</text>
</comment>
<keyword evidence="1" id="KW-0472">Membrane</keyword>
<dbReference type="RefSeq" id="WP_264204606.1">
    <property type="nucleotide sequence ID" value="NZ_JAOZEW010000001.1"/>
</dbReference>
<evidence type="ECO:0000313" key="3">
    <source>
        <dbReference type="EMBL" id="MCV9926410.1"/>
    </source>
</evidence>
<dbReference type="AlphaFoldDB" id="A0A9X3BX08"/>
<feature type="transmembrane region" description="Helical" evidence="1">
    <location>
        <begin position="73"/>
        <end position="94"/>
    </location>
</feature>